<dbReference type="EMBL" id="WHWC01000013">
    <property type="protein sequence ID" value="KAG8371783.1"/>
    <property type="molecule type" value="Genomic_DNA"/>
</dbReference>
<dbReference type="AlphaFoldDB" id="A0AAV6WXY4"/>
<sequence length="176" mass="20036">MKLLRPRSRSPSLGRSFPMTAPPGDKEVIHGLAGYARTLRNCYAFAICFRDSWRKEKQMSMVVQPSKLPPLASISDSTSIPGASLVDNKKQKIQEAPKEERLREEAYELALEANYAGEYVYPYIPISIKWIIPVEEKYAGLKPHEVASFYLKDYAEPSKYPKTFEVYQDILTLTAL</sequence>
<name>A0AAV6WXY4_9LAMI</name>
<evidence type="ECO:0000313" key="3">
    <source>
        <dbReference type="Proteomes" id="UP000826271"/>
    </source>
</evidence>
<evidence type="ECO:0000256" key="1">
    <source>
        <dbReference type="SAM" id="MobiDB-lite"/>
    </source>
</evidence>
<dbReference type="Proteomes" id="UP000826271">
    <property type="component" value="Unassembled WGS sequence"/>
</dbReference>
<evidence type="ECO:0000313" key="2">
    <source>
        <dbReference type="EMBL" id="KAG8371783.1"/>
    </source>
</evidence>
<reference evidence="2" key="1">
    <citation type="submission" date="2019-10" db="EMBL/GenBank/DDBJ databases">
        <authorList>
            <person name="Zhang R."/>
            <person name="Pan Y."/>
            <person name="Wang J."/>
            <person name="Ma R."/>
            <person name="Yu S."/>
        </authorList>
    </citation>
    <scope>NUCLEOTIDE SEQUENCE</scope>
    <source>
        <strain evidence="2">LA-IB0</strain>
        <tissue evidence="2">Leaf</tissue>
    </source>
</reference>
<accession>A0AAV6WXY4</accession>
<comment type="caution">
    <text evidence="2">The sequence shown here is derived from an EMBL/GenBank/DDBJ whole genome shotgun (WGS) entry which is preliminary data.</text>
</comment>
<protein>
    <submittedName>
        <fullName evidence="2">Uncharacterized protein</fullName>
    </submittedName>
</protein>
<organism evidence="2 3">
    <name type="scientific">Buddleja alternifolia</name>
    <dbReference type="NCBI Taxonomy" id="168488"/>
    <lineage>
        <taxon>Eukaryota</taxon>
        <taxon>Viridiplantae</taxon>
        <taxon>Streptophyta</taxon>
        <taxon>Embryophyta</taxon>
        <taxon>Tracheophyta</taxon>
        <taxon>Spermatophyta</taxon>
        <taxon>Magnoliopsida</taxon>
        <taxon>eudicotyledons</taxon>
        <taxon>Gunneridae</taxon>
        <taxon>Pentapetalae</taxon>
        <taxon>asterids</taxon>
        <taxon>lamiids</taxon>
        <taxon>Lamiales</taxon>
        <taxon>Scrophulariaceae</taxon>
        <taxon>Buddlejeae</taxon>
        <taxon>Buddleja</taxon>
    </lineage>
</organism>
<gene>
    <name evidence="2" type="ORF">BUALT_Bualt13G0124100</name>
</gene>
<keyword evidence="3" id="KW-1185">Reference proteome</keyword>
<feature type="region of interest" description="Disordered" evidence="1">
    <location>
        <begin position="1"/>
        <end position="21"/>
    </location>
</feature>
<proteinExistence type="predicted"/>
<feature type="compositionally biased region" description="Low complexity" evidence="1">
    <location>
        <begin position="9"/>
        <end position="18"/>
    </location>
</feature>